<dbReference type="GO" id="GO:0016787">
    <property type="term" value="F:hydrolase activity"/>
    <property type="evidence" value="ECO:0007669"/>
    <property type="project" value="UniProtKB-KW"/>
</dbReference>
<dbReference type="EMBL" id="JAUSVB010000001">
    <property type="protein sequence ID" value="MDQ0372230.1"/>
    <property type="molecule type" value="Genomic_DNA"/>
</dbReference>
<evidence type="ECO:0000313" key="9">
    <source>
        <dbReference type="EMBL" id="MDQ0372230.1"/>
    </source>
</evidence>
<evidence type="ECO:0000256" key="7">
    <source>
        <dbReference type="SAM" id="SignalP"/>
    </source>
</evidence>
<dbReference type="PANTHER" id="PTHR47359">
    <property type="entry name" value="PEPTIDOGLYCAN DL-ENDOPEPTIDASE CWLO"/>
    <property type="match status" value="1"/>
</dbReference>
<dbReference type="PROSITE" id="PS51935">
    <property type="entry name" value="NLPC_P60"/>
    <property type="match status" value="1"/>
</dbReference>
<proteinExistence type="inferred from homology"/>
<comment type="similarity">
    <text evidence="1">Belongs to the peptidase C40 family.</text>
</comment>
<sequence length="460" mass="47158">MSHSTTMRKASRGLVAGALVATLLAAGASSALAEPTPPSAQDVQRAQGAVKSAERSVASMEVRLAQLSAETDAAELKVQQAGEAYNRAVVDADAAQQASDDAVARSTEAAATAEDARRQLVAIAREVARSGGSTDLLQALLSSDGFQDVARRTTALDRISGKADEAVQTYRATQLVATTLAERATEAAAASKAAKASAAEALAAAEQAQTDAVAAQTAASAERDGLITSLAAARQTSAEVERARQDFVDQQRREREEAAARAAALRPVVAPPTTPVAPPATGGGTTAPPATTTPPVPTTPPATTTPPPVVAPPVVTPPVTPPAPSNPYGLGTGRSRGSAAGGAAALAWAQTKTGLPYIWGGVGPDGYDCSGLSMGAWRTAGVNLARTTRDQYKQVLKISYNELRPGDLVFWSTDPNNPDAIYHVAIWAGGGQIMEASKPGDPLRTTGMRWGNTMPFAGRP</sequence>
<feature type="compositionally biased region" description="Pro residues" evidence="6">
    <location>
        <begin position="291"/>
        <end position="309"/>
    </location>
</feature>
<dbReference type="InterPro" id="IPR000064">
    <property type="entry name" value="NLP_P60_dom"/>
</dbReference>
<evidence type="ECO:0000256" key="4">
    <source>
        <dbReference type="ARBA" id="ARBA00022807"/>
    </source>
</evidence>
<dbReference type="InterPro" id="IPR038765">
    <property type="entry name" value="Papain-like_cys_pep_sf"/>
</dbReference>
<evidence type="ECO:0000256" key="2">
    <source>
        <dbReference type="ARBA" id="ARBA00022670"/>
    </source>
</evidence>
<keyword evidence="3 9" id="KW-0378">Hydrolase</keyword>
<evidence type="ECO:0000256" key="1">
    <source>
        <dbReference type="ARBA" id="ARBA00007074"/>
    </source>
</evidence>
<feature type="chain" id="PRO_5047139243" evidence="7">
    <location>
        <begin position="34"/>
        <end position="460"/>
    </location>
</feature>
<evidence type="ECO:0000256" key="5">
    <source>
        <dbReference type="SAM" id="Coils"/>
    </source>
</evidence>
<dbReference type="InterPro" id="IPR051794">
    <property type="entry name" value="PG_Endopeptidase_C40"/>
</dbReference>
<comment type="caution">
    <text evidence="9">The sequence shown here is derived from an EMBL/GenBank/DDBJ whole genome shotgun (WGS) entry which is preliminary data.</text>
</comment>
<keyword evidence="5" id="KW-0175">Coiled coil</keyword>
<keyword evidence="2" id="KW-0645">Protease</keyword>
<gene>
    <name evidence="9" type="ORF">J2X26_000527</name>
</gene>
<evidence type="ECO:0000259" key="8">
    <source>
        <dbReference type="PROSITE" id="PS51935"/>
    </source>
</evidence>
<reference evidence="9 10" key="1">
    <citation type="submission" date="2023-07" db="EMBL/GenBank/DDBJ databases">
        <title>Sorghum-associated microbial communities from plants grown in Nebraska, USA.</title>
        <authorList>
            <person name="Schachtman D."/>
        </authorList>
    </citation>
    <scope>NUCLEOTIDE SEQUENCE [LARGE SCALE GENOMIC DNA]</scope>
    <source>
        <strain evidence="9 10">BE332</strain>
    </source>
</reference>
<evidence type="ECO:0000256" key="3">
    <source>
        <dbReference type="ARBA" id="ARBA00022801"/>
    </source>
</evidence>
<dbReference type="Pfam" id="PF00877">
    <property type="entry name" value="NLPC_P60"/>
    <property type="match status" value="1"/>
</dbReference>
<feature type="signal peptide" evidence="7">
    <location>
        <begin position="1"/>
        <end position="33"/>
    </location>
</feature>
<keyword evidence="10" id="KW-1185">Reference proteome</keyword>
<accession>A0ABU0EAD8</accession>
<feature type="coiled-coil region" evidence="5">
    <location>
        <begin position="43"/>
        <end position="84"/>
    </location>
</feature>
<keyword evidence="4" id="KW-0788">Thiol protease</keyword>
<dbReference type="RefSeq" id="WP_307489593.1">
    <property type="nucleotide sequence ID" value="NZ_JAUSVB010000001.1"/>
</dbReference>
<protein>
    <submittedName>
        <fullName evidence="9">Cell wall-associated NlpC family hydrolase</fullName>
    </submittedName>
</protein>
<organism evidence="9 10">
    <name type="scientific">Cellulomonas humilata</name>
    <dbReference type="NCBI Taxonomy" id="144055"/>
    <lineage>
        <taxon>Bacteria</taxon>
        <taxon>Bacillati</taxon>
        <taxon>Actinomycetota</taxon>
        <taxon>Actinomycetes</taxon>
        <taxon>Micrococcales</taxon>
        <taxon>Cellulomonadaceae</taxon>
        <taxon>Cellulomonas</taxon>
    </lineage>
</organism>
<evidence type="ECO:0000313" key="10">
    <source>
        <dbReference type="Proteomes" id="UP001239626"/>
    </source>
</evidence>
<feature type="region of interest" description="Disordered" evidence="6">
    <location>
        <begin position="269"/>
        <end position="309"/>
    </location>
</feature>
<dbReference type="Proteomes" id="UP001239626">
    <property type="component" value="Unassembled WGS sequence"/>
</dbReference>
<keyword evidence="7" id="KW-0732">Signal</keyword>
<feature type="compositionally biased region" description="Pro residues" evidence="6">
    <location>
        <begin position="269"/>
        <end position="278"/>
    </location>
</feature>
<dbReference type="PANTHER" id="PTHR47359:SF3">
    <property type="entry name" value="NLP_P60 DOMAIN-CONTAINING PROTEIN-RELATED"/>
    <property type="match status" value="1"/>
</dbReference>
<dbReference type="SUPFAM" id="SSF54001">
    <property type="entry name" value="Cysteine proteinases"/>
    <property type="match status" value="1"/>
</dbReference>
<feature type="domain" description="NlpC/P60" evidence="8">
    <location>
        <begin position="339"/>
        <end position="460"/>
    </location>
</feature>
<evidence type="ECO:0000256" key="6">
    <source>
        <dbReference type="SAM" id="MobiDB-lite"/>
    </source>
</evidence>
<name>A0ABU0EAD8_9CELL</name>
<dbReference type="Gene3D" id="3.90.1720.10">
    <property type="entry name" value="endopeptidase domain like (from Nostoc punctiforme)"/>
    <property type="match status" value="1"/>
</dbReference>